<dbReference type="Proteomes" id="UP001432322">
    <property type="component" value="Unassembled WGS sequence"/>
</dbReference>
<dbReference type="AlphaFoldDB" id="A0AAV5VF69"/>
<organism evidence="2 3">
    <name type="scientific">Pristionchus fissidentatus</name>
    <dbReference type="NCBI Taxonomy" id="1538716"/>
    <lineage>
        <taxon>Eukaryota</taxon>
        <taxon>Metazoa</taxon>
        <taxon>Ecdysozoa</taxon>
        <taxon>Nematoda</taxon>
        <taxon>Chromadorea</taxon>
        <taxon>Rhabditida</taxon>
        <taxon>Rhabditina</taxon>
        <taxon>Diplogasteromorpha</taxon>
        <taxon>Diplogasteroidea</taxon>
        <taxon>Neodiplogasteridae</taxon>
        <taxon>Pristionchus</taxon>
    </lineage>
</organism>
<name>A0AAV5VF69_9BILA</name>
<dbReference type="Gene3D" id="1.10.1380.10">
    <property type="entry name" value="Neutral endopeptidase , domain2"/>
    <property type="match status" value="1"/>
</dbReference>
<dbReference type="Pfam" id="PF05649">
    <property type="entry name" value="Peptidase_M13_N"/>
    <property type="match status" value="1"/>
</dbReference>
<dbReference type="EMBL" id="BTSY01000003">
    <property type="protein sequence ID" value="GMT17099.1"/>
    <property type="molecule type" value="Genomic_DNA"/>
</dbReference>
<dbReference type="GO" id="GO:0006508">
    <property type="term" value="P:proteolysis"/>
    <property type="evidence" value="ECO:0007669"/>
    <property type="project" value="InterPro"/>
</dbReference>
<accession>A0AAV5VF69</accession>
<evidence type="ECO:0000313" key="3">
    <source>
        <dbReference type="Proteomes" id="UP001432322"/>
    </source>
</evidence>
<reference evidence="2" key="1">
    <citation type="submission" date="2023-10" db="EMBL/GenBank/DDBJ databases">
        <title>Genome assembly of Pristionchus species.</title>
        <authorList>
            <person name="Yoshida K."/>
            <person name="Sommer R.J."/>
        </authorList>
    </citation>
    <scope>NUCLEOTIDE SEQUENCE</scope>
    <source>
        <strain evidence="2">RS5133</strain>
    </source>
</reference>
<sequence length="169" mass="19652">VLNLVKAYIKSDNNATQPDKLDELVEEALELERDIAIIYSGTDAERRQYKRQWNEVKKEKLPKTVDWDSYFALAPMEAQEWFAKKKIILNEKDYTNKLFDAGLKNRDSTVVNYLFIRLLLANSGFIQCANLPCLEAQRALAQKKVPEHTGRSRLPKYRRLPSFAVWSTN</sequence>
<proteinExistence type="predicted"/>
<dbReference type="SUPFAM" id="SSF55486">
    <property type="entry name" value="Metalloproteases ('zincins'), catalytic domain"/>
    <property type="match status" value="1"/>
</dbReference>
<dbReference type="InterPro" id="IPR042089">
    <property type="entry name" value="Peptidase_M13_dom_2"/>
</dbReference>
<keyword evidence="3" id="KW-1185">Reference proteome</keyword>
<evidence type="ECO:0000259" key="1">
    <source>
        <dbReference type="Pfam" id="PF05649"/>
    </source>
</evidence>
<feature type="domain" description="Peptidase M13 N-terminal" evidence="1">
    <location>
        <begin position="17"/>
        <end position="125"/>
    </location>
</feature>
<evidence type="ECO:0000313" key="2">
    <source>
        <dbReference type="EMBL" id="GMT17099.1"/>
    </source>
</evidence>
<feature type="non-terminal residue" evidence="2">
    <location>
        <position position="1"/>
    </location>
</feature>
<comment type="caution">
    <text evidence="2">The sequence shown here is derived from an EMBL/GenBank/DDBJ whole genome shotgun (WGS) entry which is preliminary data.</text>
</comment>
<protein>
    <recommendedName>
        <fullName evidence="1">Peptidase M13 N-terminal domain-containing protein</fullName>
    </recommendedName>
</protein>
<dbReference type="InterPro" id="IPR008753">
    <property type="entry name" value="Peptidase_M13_N"/>
</dbReference>
<gene>
    <name evidence="2" type="ORF">PFISCL1PPCAC_8396</name>
</gene>
<feature type="non-terminal residue" evidence="2">
    <location>
        <position position="169"/>
    </location>
</feature>